<evidence type="ECO:0000256" key="5">
    <source>
        <dbReference type="ARBA" id="ARBA00023136"/>
    </source>
</evidence>
<dbReference type="PANTHER" id="PTHR23506:SF23">
    <property type="entry name" value="GH10249P"/>
    <property type="match status" value="1"/>
</dbReference>
<feature type="transmembrane region" description="Helical" evidence="6">
    <location>
        <begin position="179"/>
        <end position="198"/>
    </location>
</feature>
<evidence type="ECO:0000256" key="3">
    <source>
        <dbReference type="ARBA" id="ARBA00022692"/>
    </source>
</evidence>
<feature type="transmembrane region" description="Helical" evidence="6">
    <location>
        <begin position="372"/>
        <end position="392"/>
    </location>
</feature>
<evidence type="ECO:0000256" key="1">
    <source>
        <dbReference type="ARBA" id="ARBA00004141"/>
    </source>
</evidence>
<feature type="domain" description="Major facilitator superfamily (MFS) profile" evidence="7">
    <location>
        <begin position="20"/>
        <end position="397"/>
    </location>
</feature>
<dbReference type="AlphaFoldDB" id="A0AAF0CIQ4"/>
<feature type="transmembrane region" description="Helical" evidence="6">
    <location>
        <begin position="219"/>
        <end position="240"/>
    </location>
</feature>
<dbReference type="InterPro" id="IPR020846">
    <property type="entry name" value="MFS_dom"/>
</dbReference>
<protein>
    <submittedName>
        <fullName evidence="8">MFS transporter</fullName>
    </submittedName>
</protein>
<dbReference type="RefSeq" id="WP_274495064.1">
    <property type="nucleotide sequence ID" value="NZ_CP118166.1"/>
</dbReference>
<comment type="subcellular location">
    <subcellularLocation>
        <location evidence="1">Membrane</location>
        <topology evidence="1">Multi-pass membrane protein</topology>
    </subcellularLocation>
</comment>
<organism evidence="8 9">
    <name type="scientific">Hyphococcus flavus</name>
    <dbReference type="NCBI Taxonomy" id="1866326"/>
    <lineage>
        <taxon>Bacteria</taxon>
        <taxon>Pseudomonadati</taxon>
        <taxon>Pseudomonadota</taxon>
        <taxon>Alphaproteobacteria</taxon>
        <taxon>Parvularculales</taxon>
        <taxon>Parvularculaceae</taxon>
        <taxon>Hyphococcus</taxon>
    </lineage>
</organism>
<keyword evidence="9" id="KW-1185">Reference proteome</keyword>
<feature type="transmembrane region" description="Helical" evidence="6">
    <location>
        <begin position="56"/>
        <end position="74"/>
    </location>
</feature>
<feature type="transmembrane region" description="Helical" evidence="6">
    <location>
        <begin position="252"/>
        <end position="273"/>
    </location>
</feature>
<accession>A0AAF0CIQ4</accession>
<dbReference type="EMBL" id="CP118166">
    <property type="protein sequence ID" value="WDI33102.1"/>
    <property type="molecule type" value="Genomic_DNA"/>
</dbReference>
<dbReference type="KEGG" id="hfl:PUV54_07820"/>
<dbReference type="Gene3D" id="1.20.1250.20">
    <property type="entry name" value="MFS general substrate transporter like domains"/>
    <property type="match status" value="2"/>
</dbReference>
<dbReference type="Proteomes" id="UP001214043">
    <property type="component" value="Chromosome"/>
</dbReference>
<name>A0AAF0CIQ4_9PROT</name>
<dbReference type="InterPro" id="IPR050930">
    <property type="entry name" value="MFS_Vesicular_Transporter"/>
</dbReference>
<keyword evidence="2" id="KW-0813">Transport</keyword>
<dbReference type="InterPro" id="IPR005829">
    <property type="entry name" value="Sugar_transporter_CS"/>
</dbReference>
<evidence type="ECO:0000256" key="2">
    <source>
        <dbReference type="ARBA" id="ARBA00022448"/>
    </source>
</evidence>
<feature type="transmembrane region" description="Helical" evidence="6">
    <location>
        <begin position="27"/>
        <end position="44"/>
    </location>
</feature>
<dbReference type="PROSITE" id="PS50850">
    <property type="entry name" value="MFS"/>
    <property type="match status" value="1"/>
</dbReference>
<dbReference type="GO" id="GO:0022857">
    <property type="term" value="F:transmembrane transporter activity"/>
    <property type="evidence" value="ECO:0007669"/>
    <property type="project" value="InterPro"/>
</dbReference>
<proteinExistence type="predicted"/>
<dbReference type="CDD" id="cd17325">
    <property type="entry name" value="MFS_MdtG_SLC18_like"/>
    <property type="match status" value="1"/>
</dbReference>
<evidence type="ECO:0000313" key="8">
    <source>
        <dbReference type="EMBL" id="WDI33102.1"/>
    </source>
</evidence>
<feature type="transmembrane region" description="Helical" evidence="6">
    <location>
        <begin position="86"/>
        <end position="103"/>
    </location>
</feature>
<dbReference type="InterPro" id="IPR036259">
    <property type="entry name" value="MFS_trans_sf"/>
</dbReference>
<gene>
    <name evidence="8" type="ORF">PUV54_07820</name>
</gene>
<feature type="transmembrane region" description="Helical" evidence="6">
    <location>
        <begin position="115"/>
        <end position="135"/>
    </location>
</feature>
<dbReference type="SUPFAM" id="SSF103473">
    <property type="entry name" value="MFS general substrate transporter"/>
    <property type="match status" value="1"/>
</dbReference>
<evidence type="ECO:0000313" key="9">
    <source>
        <dbReference type="Proteomes" id="UP001214043"/>
    </source>
</evidence>
<dbReference type="PANTHER" id="PTHR23506">
    <property type="entry name" value="GH10249P"/>
    <property type="match status" value="1"/>
</dbReference>
<evidence type="ECO:0000259" key="7">
    <source>
        <dbReference type="PROSITE" id="PS50850"/>
    </source>
</evidence>
<evidence type="ECO:0000256" key="6">
    <source>
        <dbReference type="SAM" id="Phobius"/>
    </source>
</evidence>
<dbReference type="PROSITE" id="PS00216">
    <property type="entry name" value="SUGAR_TRANSPORT_1"/>
    <property type="match status" value="1"/>
</dbReference>
<evidence type="ECO:0000256" key="4">
    <source>
        <dbReference type="ARBA" id="ARBA00022989"/>
    </source>
</evidence>
<feature type="transmembrane region" description="Helical" evidence="6">
    <location>
        <begin position="344"/>
        <end position="366"/>
    </location>
</feature>
<keyword evidence="3 6" id="KW-0812">Transmembrane</keyword>
<keyword evidence="4 6" id="KW-1133">Transmembrane helix</keyword>
<feature type="transmembrane region" description="Helical" evidence="6">
    <location>
        <begin position="280"/>
        <end position="300"/>
    </location>
</feature>
<reference evidence="8" key="1">
    <citation type="submission" date="2023-02" db="EMBL/GenBank/DDBJ databases">
        <title>Genome sequence of Hyphococcus flavus.</title>
        <authorList>
            <person name="Rong J.-C."/>
            <person name="Zhao Q."/>
            <person name="Yi M."/>
            <person name="Wu J.-Y."/>
        </authorList>
    </citation>
    <scope>NUCLEOTIDE SEQUENCE</scope>
    <source>
        <strain evidence="8">MCCC 1K03223</strain>
    </source>
</reference>
<dbReference type="GO" id="GO:0016020">
    <property type="term" value="C:membrane"/>
    <property type="evidence" value="ECO:0007669"/>
    <property type="project" value="UniProtKB-SubCell"/>
</dbReference>
<dbReference type="Pfam" id="PF07690">
    <property type="entry name" value="MFS_1"/>
    <property type="match status" value="1"/>
</dbReference>
<feature type="transmembrane region" description="Helical" evidence="6">
    <location>
        <begin position="156"/>
        <end position="173"/>
    </location>
</feature>
<keyword evidence="5 6" id="KW-0472">Membrane</keyword>
<dbReference type="InterPro" id="IPR011701">
    <property type="entry name" value="MFS"/>
</dbReference>
<sequence>MQGVAYNERETEKSAISKKALTAVRRVLFLVSAPMVFISFALPLRAEDLGASAFEIGALFSLFTAAVFVVRPLTGVGLDIFGRRPFFLLAVLFYFAANIFYAVSETVSALYIARLLQGLGFAILAITTDTITADITLAENRSAAMGGNIASKSRGGMAGAFVGFGLVGAMPVYAWVMSFWVFAAVAGLAIIYALNAIPETQPQEKANKSLEKFSLPENYVRILTIIFAAAFAGALIQPFYMIYLRARFDLELYWLATAFLPMGIAYAILPPWLGRVSGRLHRASAVVIGLVIAAVFYVSVPFVNEFALVIGAFVAASVGAVLVDLTKNAWVADLSNAGAMGRTFGLASFAAGAGAALGPLVGGVIYDASGPNYLFYFASAILFAAAVLAVALRPRHGWPFNPSDC</sequence>
<feature type="transmembrane region" description="Helical" evidence="6">
    <location>
        <begin position="306"/>
        <end position="323"/>
    </location>
</feature>